<dbReference type="PANTHER" id="PTHR38834:SF3">
    <property type="entry name" value="SOLUTE-BINDING PROTEIN FAMILY 3_N-TERMINAL DOMAIN-CONTAINING PROTEIN"/>
    <property type="match status" value="1"/>
</dbReference>
<protein>
    <submittedName>
        <fullName evidence="2">Polar amino acid transport system substrate-binding protein</fullName>
    </submittedName>
</protein>
<accession>A0ABU1Z784</accession>
<gene>
    <name evidence="2" type="ORF">J2X16_001825</name>
</gene>
<name>A0ABU1Z784_9BURK</name>
<dbReference type="EMBL" id="JAVDXQ010000002">
    <property type="protein sequence ID" value="MDR7296486.1"/>
    <property type="molecule type" value="Genomic_DNA"/>
</dbReference>
<evidence type="ECO:0000256" key="1">
    <source>
        <dbReference type="SAM" id="SignalP"/>
    </source>
</evidence>
<evidence type="ECO:0000313" key="3">
    <source>
        <dbReference type="Proteomes" id="UP001180536"/>
    </source>
</evidence>
<dbReference type="SUPFAM" id="SSF53850">
    <property type="entry name" value="Periplasmic binding protein-like II"/>
    <property type="match status" value="1"/>
</dbReference>
<feature type="chain" id="PRO_5045212945" evidence="1">
    <location>
        <begin position="24"/>
        <end position="256"/>
    </location>
</feature>
<evidence type="ECO:0000313" key="2">
    <source>
        <dbReference type="EMBL" id="MDR7296486.1"/>
    </source>
</evidence>
<dbReference type="Gene3D" id="3.40.190.10">
    <property type="entry name" value="Periplasmic binding protein-like II"/>
    <property type="match status" value="2"/>
</dbReference>
<feature type="signal peptide" evidence="1">
    <location>
        <begin position="1"/>
        <end position="23"/>
    </location>
</feature>
<dbReference type="RefSeq" id="WP_056877913.1">
    <property type="nucleotide sequence ID" value="NZ_JAVDXQ010000002.1"/>
</dbReference>
<reference evidence="2 3" key="1">
    <citation type="submission" date="2023-07" db="EMBL/GenBank/DDBJ databases">
        <title>Sorghum-associated microbial communities from plants grown in Nebraska, USA.</title>
        <authorList>
            <person name="Schachtman D."/>
        </authorList>
    </citation>
    <scope>NUCLEOTIDE SEQUENCE [LARGE SCALE GENOMIC DNA]</scope>
    <source>
        <strain evidence="2 3">BE310</strain>
    </source>
</reference>
<keyword evidence="1" id="KW-0732">Signal</keyword>
<dbReference type="PANTHER" id="PTHR38834">
    <property type="entry name" value="PERIPLASMIC SUBSTRATE BINDING PROTEIN FAMILY 3"/>
    <property type="match status" value="1"/>
</dbReference>
<comment type="caution">
    <text evidence="2">The sequence shown here is derived from an EMBL/GenBank/DDBJ whole genome shotgun (WGS) entry which is preliminary data.</text>
</comment>
<keyword evidence="3" id="KW-1185">Reference proteome</keyword>
<organism evidence="2 3">
    <name type="scientific">Pelomonas aquatica</name>
    <dbReference type="NCBI Taxonomy" id="431058"/>
    <lineage>
        <taxon>Bacteria</taxon>
        <taxon>Pseudomonadati</taxon>
        <taxon>Pseudomonadota</taxon>
        <taxon>Betaproteobacteria</taxon>
        <taxon>Burkholderiales</taxon>
        <taxon>Sphaerotilaceae</taxon>
        <taxon>Roseateles</taxon>
    </lineage>
</organism>
<proteinExistence type="predicted"/>
<dbReference type="Proteomes" id="UP001180536">
    <property type="component" value="Unassembled WGS sequence"/>
</dbReference>
<sequence>MHPNRRAALLTLPSLVSPGTSLSAQPAAPLALVTSDLPPMAMQGDPGQRGVLLDLVEAMLRLAALPAEPEFFPWARAMLVAAARPRTLIVPLNRSADREARFQWLVKLYTQRFAFVTLAGQPRVETVEQARRLRIGGLRGSANLDKLRQEGVQPGRIYEAASVGDMQRALERGLVDALYGSELTHADVWRRSGRNPALLQTGLTLEAADIWLAAQSGITEAEQARLQHAHETLLADGSVERLFKRYGLKFRAEDSR</sequence>